<proteinExistence type="predicted"/>
<dbReference type="AlphaFoldDB" id="A0AB39XC51"/>
<reference evidence="2" key="1">
    <citation type="submission" date="2024-07" db="EMBL/GenBank/DDBJ databases">
        <title>Whole genome sequence of bacterial strains from algal surface.</title>
        <authorList>
            <person name="Kumar P."/>
        </authorList>
    </citation>
    <scope>NUCLEOTIDE SEQUENCE</scope>
    <source>
        <strain evidence="2">PP-1MA</strain>
    </source>
</reference>
<gene>
    <name evidence="2" type="ORF">AB8S08_04970</name>
</gene>
<dbReference type="InterPro" id="IPR036701">
    <property type="entry name" value="RraB-like_sf"/>
</dbReference>
<dbReference type="RefSeq" id="WP_369743941.1">
    <property type="nucleotide sequence ID" value="NZ_CP165718.1"/>
</dbReference>
<name>A0AB39XC51_9GAMM</name>
<dbReference type="InterPro" id="IPR009671">
    <property type="entry name" value="RraB_dom"/>
</dbReference>
<feature type="domain" description="Regulator of ribonuclease activity B" evidence="1">
    <location>
        <begin position="18"/>
        <end position="108"/>
    </location>
</feature>
<dbReference type="SUPFAM" id="SSF89946">
    <property type="entry name" value="Hypothetical protein VC0424"/>
    <property type="match status" value="1"/>
</dbReference>
<organism evidence="2">
    <name type="scientific">Pseudidiomarina sp. PP-1MA</name>
    <dbReference type="NCBI Taxonomy" id="3237706"/>
    <lineage>
        <taxon>Bacteria</taxon>
        <taxon>Pseudomonadati</taxon>
        <taxon>Pseudomonadota</taxon>
        <taxon>Gammaproteobacteria</taxon>
        <taxon>Alteromonadales</taxon>
        <taxon>Idiomarinaceae</taxon>
        <taxon>Pseudidiomarina</taxon>
    </lineage>
</organism>
<evidence type="ECO:0000259" key="1">
    <source>
        <dbReference type="Pfam" id="PF06877"/>
    </source>
</evidence>
<accession>A0AB39XC51</accession>
<dbReference type="Gene3D" id="3.30.70.970">
    <property type="entry name" value="RraB-like"/>
    <property type="match status" value="1"/>
</dbReference>
<sequence>MSTIEKLLDNAYQDTQLLIGNDEKGDNFNVPRDIDFILYAPTAEKAALVANFINDNRYGSARSETINENHRITVVVNMPSTQNLVCSVSGLMVCIASLFNIEYDGWGCALQRT</sequence>
<dbReference type="Pfam" id="PF06877">
    <property type="entry name" value="RraB"/>
    <property type="match status" value="1"/>
</dbReference>
<dbReference type="EMBL" id="CP165718">
    <property type="protein sequence ID" value="XDV10535.1"/>
    <property type="molecule type" value="Genomic_DNA"/>
</dbReference>
<protein>
    <submittedName>
        <fullName evidence="2">Ribonuclease E inhibitor RraB</fullName>
    </submittedName>
</protein>
<evidence type="ECO:0000313" key="2">
    <source>
        <dbReference type="EMBL" id="XDV10535.1"/>
    </source>
</evidence>